<keyword evidence="6" id="KW-0472">Membrane</keyword>
<protein>
    <recommendedName>
        <fullName evidence="7">FAD-binding domain-containing protein</fullName>
    </recommendedName>
</protein>
<dbReference type="OrthoDB" id="655030at2759"/>
<keyword evidence="2" id="KW-0274">FAD</keyword>
<evidence type="ECO:0000256" key="3">
    <source>
        <dbReference type="ARBA" id="ARBA00023002"/>
    </source>
</evidence>
<keyword evidence="6" id="KW-1133">Transmembrane helix</keyword>
<feature type="transmembrane region" description="Helical" evidence="6">
    <location>
        <begin position="269"/>
        <end position="286"/>
    </location>
</feature>
<feature type="compositionally biased region" description="Polar residues" evidence="5">
    <location>
        <begin position="21"/>
        <end position="31"/>
    </location>
</feature>
<sequence>MRWETKVIGVRPQPSTRRETSLGTGQTDTAGATMQVQLASGETLRADIVIAADGARSTIRRHYNASASAGGLDYAGVAIVSGVSQFPSPEDVPQRIRACWGLVISGTGTGLFVSPVDNTSALWSLSYYTEERVEDRRWPMSNDVLEKLMAKAKELASSFDGTVNELVDKTNLATLMQLSAMDRPAFAHHVQRDGNVVWLGDANHAVSPFAGNGANLALNDGWDFAEALLTTSTGFEGAVKSYDKDAMPRAQQTRKMSRWVIDFAHATGWKLWVYLFLLRVMSWVFLRGNRKVQTQKERAD</sequence>
<gene>
    <name evidence="8" type="ORF">HMPREF1541_00421</name>
</gene>
<dbReference type="Gene3D" id="3.50.50.60">
    <property type="entry name" value="FAD/NAD(P)-binding domain"/>
    <property type="match status" value="1"/>
</dbReference>
<evidence type="ECO:0000313" key="8">
    <source>
        <dbReference type="EMBL" id="ETN46237.1"/>
    </source>
</evidence>
<evidence type="ECO:0000256" key="2">
    <source>
        <dbReference type="ARBA" id="ARBA00022827"/>
    </source>
</evidence>
<dbReference type="PANTHER" id="PTHR46972">
    <property type="entry name" value="MONOOXYGENASE ASQM-RELATED"/>
    <property type="match status" value="1"/>
</dbReference>
<dbReference type="SUPFAM" id="SSF51905">
    <property type="entry name" value="FAD/NAD(P)-binding domain"/>
    <property type="match status" value="1"/>
</dbReference>
<keyword evidence="9" id="KW-1185">Reference proteome</keyword>
<dbReference type="GO" id="GO:0004497">
    <property type="term" value="F:monooxygenase activity"/>
    <property type="evidence" value="ECO:0007669"/>
    <property type="project" value="UniProtKB-KW"/>
</dbReference>
<evidence type="ECO:0000256" key="6">
    <source>
        <dbReference type="SAM" id="Phobius"/>
    </source>
</evidence>
<dbReference type="PANTHER" id="PTHR46972:SF1">
    <property type="entry name" value="FAD DEPENDENT OXIDOREDUCTASE DOMAIN-CONTAINING PROTEIN"/>
    <property type="match status" value="1"/>
</dbReference>
<keyword evidence="6" id="KW-0812">Transmembrane</keyword>
<organism evidence="8 9">
    <name type="scientific">Cyphellophora europaea (strain CBS 101466)</name>
    <name type="common">Phialophora europaea</name>
    <dbReference type="NCBI Taxonomy" id="1220924"/>
    <lineage>
        <taxon>Eukaryota</taxon>
        <taxon>Fungi</taxon>
        <taxon>Dikarya</taxon>
        <taxon>Ascomycota</taxon>
        <taxon>Pezizomycotina</taxon>
        <taxon>Eurotiomycetes</taxon>
        <taxon>Chaetothyriomycetidae</taxon>
        <taxon>Chaetothyriales</taxon>
        <taxon>Cyphellophoraceae</taxon>
        <taxon>Cyphellophora</taxon>
    </lineage>
</organism>
<proteinExistence type="predicted"/>
<accession>W2SC01</accession>
<evidence type="ECO:0000313" key="9">
    <source>
        <dbReference type="Proteomes" id="UP000030752"/>
    </source>
</evidence>
<dbReference type="AlphaFoldDB" id="W2SC01"/>
<dbReference type="eggNOG" id="KOG2614">
    <property type="taxonomic scope" value="Eukaryota"/>
</dbReference>
<dbReference type="InterPro" id="IPR036188">
    <property type="entry name" value="FAD/NAD-bd_sf"/>
</dbReference>
<keyword evidence="4" id="KW-0503">Monooxygenase</keyword>
<dbReference type="PRINTS" id="PR00420">
    <property type="entry name" value="RNGMNOXGNASE"/>
</dbReference>
<dbReference type="RefSeq" id="XP_008710949.1">
    <property type="nucleotide sequence ID" value="XM_008712727.1"/>
</dbReference>
<name>W2SC01_CYPE1</name>
<dbReference type="VEuPathDB" id="FungiDB:HMPREF1541_00421"/>
<keyword evidence="3" id="KW-0560">Oxidoreductase</keyword>
<evidence type="ECO:0000256" key="1">
    <source>
        <dbReference type="ARBA" id="ARBA00022630"/>
    </source>
</evidence>
<reference evidence="8 9" key="1">
    <citation type="submission" date="2013-03" db="EMBL/GenBank/DDBJ databases">
        <title>The Genome Sequence of Phialophora europaea CBS 101466.</title>
        <authorList>
            <consortium name="The Broad Institute Genomics Platform"/>
            <person name="Cuomo C."/>
            <person name="de Hoog S."/>
            <person name="Gorbushina A."/>
            <person name="Walker B."/>
            <person name="Young S.K."/>
            <person name="Zeng Q."/>
            <person name="Gargeya S."/>
            <person name="Fitzgerald M."/>
            <person name="Haas B."/>
            <person name="Abouelleil A."/>
            <person name="Allen A.W."/>
            <person name="Alvarado L."/>
            <person name="Arachchi H.M."/>
            <person name="Berlin A.M."/>
            <person name="Chapman S.B."/>
            <person name="Gainer-Dewar J."/>
            <person name="Goldberg J."/>
            <person name="Griggs A."/>
            <person name="Gujja S."/>
            <person name="Hansen M."/>
            <person name="Howarth C."/>
            <person name="Imamovic A."/>
            <person name="Ireland A."/>
            <person name="Larimer J."/>
            <person name="McCowan C."/>
            <person name="Murphy C."/>
            <person name="Pearson M."/>
            <person name="Poon T.W."/>
            <person name="Priest M."/>
            <person name="Roberts A."/>
            <person name="Saif S."/>
            <person name="Shea T."/>
            <person name="Sisk P."/>
            <person name="Sykes S."/>
            <person name="Wortman J."/>
            <person name="Nusbaum C."/>
            <person name="Birren B."/>
        </authorList>
    </citation>
    <scope>NUCLEOTIDE SEQUENCE [LARGE SCALE GENOMIC DNA]</scope>
    <source>
        <strain evidence="8 9">CBS 101466</strain>
    </source>
</reference>
<keyword evidence="1" id="KW-0285">Flavoprotein</keyword>
<dbReference type="HOGENOM" id="CLU_927549_0_0_1"/>
<dbReference type="InterPro" id="IPR002938">
    <property type="entry name" value="FAD-bd"/>
</dbReference>
<dbReference type="GO" id="GO:0071949">
    <property type="term" value="F:FAD binding"/>
    <property type="evidence" value="ECO:0007669"/>
    <property type="project" value="InterPro"/>
</dbReference>
<dbReference type="Pfam" id="PF01494">
    <property type="entry name" value="FAD_binding_3"/>
    <property type="match status" value="1"/>
</dbReference>
<dbReference type="STRING" id="1220924.W2SC01"/>
<evidence type="ECO:0000259" key="7">
    <source>
        <dbReference type="Pfam" id="PF01494"/>
    </source>
</evidence>
<dbReference type="Proteomes" id="UP000030752">
    <property type="component" value="Unassembled WGS sequence"/>
</dbReference>
<dbReference type="GeneID" id="19967760"/>
<feature type="region of interest" description="Disordered" evidence="5">
    <location>
        <begin position="1"/>
        <end position="31"/>
    </location>
</feature>
<evidence type="ECO:0000256" key="4">
    <source>
        <dbReference type="ARBA" id="ARBA00023033"/>
    </source>
</evidence>
<dbReference type="InParanoid" id="W2SC01"/>
<evidence type="ECO:0000256" key="5">
    <source>
        <dbReference type="SAM" id="MobiDB-lite"/>
    </source>
</evidence>
<dbReference type="EMBL" id="KB822711">
    <property type="protein sequence ID" value="ETN46237.1"/>
    <property type="molecule type" value="Genomic_DNA"/>
</dbReference>
<feature type="domain" description="FAD-binding" evidence="7">
    <location>
        <begin position="17"/>
        <end position="253"/>
    </location>
</feature>